<evidence type="ECO:0000313" key="1">
    <source>
        <dbReference type="EMBL" id="QLJ52214.1"/>
    </source>
</evidence>
<protein>
    <submittedName>
        <fullName evidence="1">Uncharacterized protein</fullName>
    </submittedName>
</protein>
<organism evidence="1 2">
    <name type="scientific">Fermentimicrarchaeum limneticum</name>
    <dbReference type="NCBI Taxonomy" id="2795018"/>
    <lineage>
        <taxon>Archaea</taxon>
        <taxon>Candidatus Micrarchaeota</taxon>
        <taxon>Candidatus Fermentimicrarchaeales</taxon>
        <taxon>Candidatus Fermentimicrarchaeaceae</taxon>
        <taxon>Candidatus Fermentimicrarchaeum</taxon>
    </lineage>
</organism>
<sequence>MAKTCTFEKSELRRRLKFFGLSDAHLEEVMSLFDKKNKRMDVVMFVLTLEKYGASRAQITSFLEDLGIEKTTLITIFSKADSKKAGMDDRKIQEVILKS</sequence>
<accession>A0A7D5XHC0</accession>
<gene>
    <name evidence="1" type="ORF">Sv326_0039</name>
</gene>
<dbReference type="KEGG" id="flt:Sv326_0039"/>
<evidence type="ECO:0000313" key="2">
    <source>
        <dbReference type="Proteomes" id="UP000510821"/>
    </source>
</evidence>
<dbReference type="Proteomes" id="UP000510821">
    <property type="component" value="Chromosome"/>
</dbReference>
<reference evidence="2" key="1">
    <citation type="submission" date="2020-07" db="EMBL/GenBank/DDBJ databases">
        <title>Metabolic diversity and evolutionary history of the archaeal phylum ###Micrarchaeota### uncovered from a freshwater lake metagenome.</title>
        <authorList>
            <person name="Kadnikov V.V."/>
            <person name="Savvichev A.S."/>
            <person name="Mardanov A.V."/>
            <person name="Beletsky A.V."/>
            <person name="Chupakov A.V."/>
            <person name="Kokryatskaya N.M."/>
            <person name="Pimenov N.V."/>
            <person name="Ravin N.V."/>
        </authorList>
    </citation>
    <scope>NUCLEOTIDE SEQUENCE [LARGE SCALE GENOMIC DNA]</scope>
</reference>
<dbReference type="AlphaFoldDB" id="A0A7D5XHC0"/>
<dbReference type="EMBL" id="CP058998">
    <property type="protein sequence ID" value="QLJ52214.1"/>
    <property type="molecule type" value="Genomic_DNA"/>
</dbReference>
<name>A0A7D5XHC0_FERL1</name>
<proteinExistence type="predicted"/>